<feature type="compositionally biased region" description="Basic residues" evidence="4">
    <location>
        <begin position="604"/>
        <end position="618"/>
    </location>
</feature>
<reference evidence="7 8" key="1">
    <citation type="submission" date="2019-07" db="EMBL/GenBank/DDBJ databases">
        <title>Genomes of Cafeteria roenbergensis.</title>
        <authorList>
            <person name="Fischer M.G."/>
            <person name="Hackl T."/>
            <person name="Roman M."/>
        </authorList>
    </citation>
    <scope>NUCLEOTIDE SEQUENCE [LARGE SCALE GENOMIC DNA]</scope>
    <source>
        <strain evidence="7 8">Cflag</strain>
    </source>
</reference>
<dbReference type="InterPro" id="IPR009057">
    <property type="entry name" value="Homeodomain-like_sf"/>
</dbReference>
<feature type="region of interest" description="Disordered" evidence="4">
    <location>
        <begin position="92"/>
        <end position="149"/>
    </location>
</feature>
<dbReference type="EMBL" id="VLTM01000013">
    <property type="protein sequence ID" value="KAA0165356.1"/>
    <property type="molecule type" value="Genomic_DNA"/>
</dbReference>
<evidence type="ECO:0000256" key="3">
    <source>
        <dbReference type="ARBA" id="ARBA00023242"/>
    </source>
</evidence>
<evidence type="ECO:0000256" key="1">
    <source>
        <dbReference type="ARBA" id="ARBA00023015"/>
    </source>
</evidence>
<comment type="caution">
    <text evidence="7">The sequence shown here is derived from an EMBL/GenBank/DDBJ whole genome shotgun (WGS) entry which is preliminary data.</text>
</comment>
<feature type="region of interest" description="Disordered" evidence="4">
    <location>
        <begin position="537"/>
        <end position="675"/>
    </location>
</feature>
<proteinExistence type="predicted"/>
<dbReference type="CDD" id="cd00167">
    <property type="entry name" value="SANT"/>
    <property type="match status" value="1"/>
</dbReference>
<feature type="compositionally biased region" description="Low complexity" evidence="4">
    <location>
        <begin position="235"/>
        <end position="251"/>
    </location>
</feature>
<dbReference type="InterPro" id="IPR006447">
    <property type="entry name" value="Myb_dom_plants"/>
</dbReference>
<keyword evidence="1" id="KW-0805">Transcription regulation</keyword>
<feature type="compositionally biased region" description="Polar residues" evidence="4">
    <location>
        <begin position="252"/>
        <end position="265"/>
    </location>
</feature>
<dbReference type="NCBIfam" id="TIGR01557">
    <property type="entry name" value="myb_SHAQKYF"/>
    <property type="match status" value="1"/>
</dbReference>
<dbReference type="PROSITE" id="PS51294">
    <property type="entry name" value="HTH_MYB"/>
    <property type="match status" value="1"/>
</dbReference>
<feature type="compositionally biased region" description="Gly residues" evidence="4">
    <location>
        <begin position="292"/>
        <end position="321"/>
    </location>
</feature>
<organism evidence="7 8">
    <name type="scientific">Cafeteria roenbergensis</name>
    <name type="common">Marine flagellate</name>
    <dbReference type="NCBI Taxonomy" id="33653"/>
    <lineage>
        <taxon>Eukaryota</taxon>
        <taxon>Sar</taxon>
        <taxon>Stramenopiles</taxon>
        <taxon>Bigyra</taxon>
        <taxon>Opalozoa</taxon>
        <taxon>Bicosoecida</taxon>
        <taxon>Cafeteriaceae</taxon>
        <taxon>Cafeteria</taxon>
    </lineage>
</organism>
<evidence type="ECO:0000259" key="5">
    <source>
        <dbReference type="PROSITE" id="PS50090"/>
    </source>
</evidence>
<feature type="region of interest" description="Disordered" evidence="4">
    <location>
        <begin position="227"/>
        <end position="385"/>
    </location>
</feature>
<dbReference type="Gene3D" id="1.10.10.60">
    <property type="entry name" value="Homeodomain-like"/>
    <property type="match status" value="1"/>
</dbReference>
<feature type="compositionally biased region" description="Basic residues" evidence="4">
    <location>
        <begin position="633"/>
        <end position="661"/>
    </location>
</feature>
<evidence type="ECO:0000256" key="4">
    <source>
        <dbReference type="SAM" id="MobiDB-lite"/>
    </source>
</evidence>
<dbReference type="PROSITE" id="PS50090">
    <property type="entry name" value="MYB_LIKE"/>
    <property type="match status" value="1"/>
</dbReference>
<feature type="compositionally biased region" description="Basic and acidic residues" evidence="4">
    <location>
        <begin position="92"/>
        <end position="102"/>
    </location>
</feature>
<feature type="domain" description="HTH myb-type" evidence="6">
    <location>
        <begin position="12"/>
        <end position="60"/>
    </location>
</feature>
<dbReference type="Pfam" id="PF00249">
    <property type="entry name" value="Myb_DNA-binding"/>
    <property type="match status" value="1"/>
</dbReference>
<dbReference type="PANTHER" id="PTHR12802">
    <property type="entry name" value="SWI/SNF COMPLEX-RELATED"/>
    <property type="match status" value="1"/>
</dbReference>
<accession>A0A5A8DIY2</accession>
<evidence type="ECO:0000313" key="7">
    <source>
        <dbReference type="EMBL" id="KAA0165356.1"/>
    </source>
</evidence>
<feature type="compositionally biased region" description="Polar residues" evidence="4">
    <location>
        <begin position="538"/>
        <end position="548"/>
    </location>
</feature>
<dbReference type="SMART" id="SM00717">
    <property type="entry name" value="SANT"/>
    <property type="match status" value="1"/>
</dbReference>
<feature type="compositionally biased region" description="Low complexity" evidence="4">
    <location>
        <begin position="124"/>
        <end position="137"/>
    </location>
</feature>
<evidence type="ECO:0000256" key="2">
    <source>
        <dbReference type="ARBA" id="ARBA00023163"/>
    </source>
</evidence>
<dbReference type="SUPFAM" id="SSF46689">
    <property type="entry name" value="Homeodomain-like"/>
    <property type="match status" value="1"/>
</dbReference>
<gene>
    <name evidence="7" type="ORF">FNF31_02018</name>
</gene>
<dbReference type="Proteomes" id="UP000325113">
    <property type="component" value="Unassembled WGS sequence"/>
</dbReference>
<dbReference type="PANTHER" id="PTHR12802:SF155">
    <property type="entry name" value="DEUBIQUITINASE MYSM1"/>
    <property type="match status" value="1"/>
</dbReference>
<evidence type="ECO:0000313" key="8">
    <source>
        <dbReference type="Proteomes" id="UP000325113"/>
    </source>
</evidence>
<feature type="compositionally biased region" description="Acidic residues" evidence="4">
    <location>
        <begin position="346"/>
        <end position="355"/>
    </location>
</feature>
<protein>
    <submittedName>
        <fullName evidence="7">Uncharacterized protein</fullName>
    </submittedName>
</protein>
<feature type="compositionally biased region" description="Basic residues" evidence="4">
    <location>
        <begin position="368"/>
        <end position="382"/>
    </location>
</feature>
<dbReference type="AlphaFoldDB" id="A0A5A8DIY2"/>
<keyword evidence="3" id="KW-0539">Nucleus</keyword>
<evidence type="ECO:0000259" key="6">
    <source>
        <dbReference type="PROSITE" id="PS51294"/>
    </source>
</evidence>
<dbReference type="GO" id="GO:0003677">
    <property type="term" value="F:DNA binding"/>
    <property type="evidence" value="ECO:0007669"/>
    <property type="project" value="InterPro"/>
</dbReference>
<name>A0A5A8DIY2_CAFRO</name>
<dbReference type="InterPro" id="IPR001005">
    <property type="entry name" value="SANT/Myb"/>
</dbReference>
<dbReference type="InterPro" id="IPR017930">
    <property type="entry name" value="Myb_dom"/>
</dbReference>
<feature type="domain" description="Myb-like" evidence="5">
    <location>
        <begin position="12"/>
        <end position="56"/>
    </location>
</feature>
<keyword evidence="2" id="KW-0804">Transcription</keyword>
<sequence>MAAPESGKGTSGRWTVLEHDMFVEGLRRFGRCWRSISQLVPTRSVVQIRTHAQKFFMKLEKTGQEIPTMDNRPGGQAPVDVADAARLVTEERSALDAGEQKPRLATLGPAVQAGGGGPSEADSAGRPRATAGRPRAGSSGGSGGSSAVVASGSVGSAAVAAPGVVAAMSRSGSSPLSQAAVDMHHGMGGNGVPTGDAAGAYFAGDGPAASAAMAPGTRPTIAMVKAPAAGGNGRSSASVASPSASIGGASPMVSSVSGRSGGQATSGQRRKSSKAGGGGSSSKRRAHRASGQSGGAGGAGRGGSAGGAASAGGGAPGGQSGRGAASRGKHSSLDMTPRLQPSPEAELIDPDSDNDDAGHGGATFDGPHHHHHHHHHHGRPHHGTASTVTLQQFSGAATSAGAAPPAVFARASSSATGDRVAMLQPVPAGAPVFSRASGGGGSGQRPRGKSEATIAFRQAPPLADFSHDEAFPFANDASSAAVQRRRAQSLATQGKHSKSVPLAPLALPGSGLGVTNVQMSPGGLLYGLARQHAAAQSAGGSPSLNFAQGDSSRGDQARGDDSDDDAASPAHPTAFRRGRFPPGLDVSTAESPALDGGHHMPLGRGRRGTVHRSRRASRARADEDEEEDESGLNHHHHHHHGHHHHQHQQRHQLHHQPHQQHRFLPPASSIPLGDSASSARAAAAAAAFAHGGEVGLGGNAAKRVRMAGARDASAAAMSAVAAVAEARPPPVVAEPSALSWATAAADQARQHPPAVV</sequence>